<protein>
    <recommendedName>
        <fullName evidence="1">Aminoglycoside phosphotransferase domain-containing protein</fullName>
    </recommendedName>
</protein>
<dbReference type="SUPFAM" id="SSF56112">
    <property type="entry name" value="Protein kinase-like (PK-like)"/>
    <property type="match status" value="1"/>
</dbReference>
<dbReference type="InterPro" id="IPR011009">
    <property type="entry name" value="Kinase-like_dom_sf"/>
</dbReference>
<sequence>MAAYNVEEEISAFFTKTTASRAGCEEKARSLTGSDRILAIPIQGDSSYSMYAGASLEHVVQCRPRSLALKMDMYDLATDIYGTLVPAVQSHGELGGGDVDEEAQNDGRESLVVYQMTRLPGITQLDFVLSRNVSQDSPELFPLRQNLFTDVASFFARSWLAPQSVSSEYQENLKAEYGRELKQLLHGLPERFQPYVETCLASLDDIMSLPMVLSHGDFGVTNLLVDEASCHLKGVVDWAEATVCPFGLNLHFLERFAGAMHLRNGLSRFPDYDAVQETFWAAFTRQVGSLDDETIRIIKRARLLGVLLSHGFTSRLANEPEPAPLKDDDHGRYQMMYLDGYLINSATRLDGVD</sequence>
<reference evidence="2 3" key="1">
    <citation type="submission" date="2020-02" db="EMBL/GenBank/DDBJ databases">
        <title>Comparative genomics of the hypocrealean fungal genus Beauvera.</title>
        <authorList>
            <person name="Showalter D.N."/>
            <person name="Bushley K.E."/>
            <person name="Rehner S.A."/>
        </authorList>
    </citation>
    <scope>NUCLEOTIDE SEQUENCE [LARGE SCALE GENOMIC DNA]</scope>
    <source>
        <strain evidence="2 3">ARSEF4384</strain>
    </source>
</reference>
<evidence type="ECO:0000313" key="2">
    <source>
        <dbReference type="EMBL" id="KAK8142126.1"/>
    </source>
</evidence>
<dbReference type="InterPro" id="IPR051678">
    <property type="entry name" value="AGP_Transferase"/>
</dbReference>
<feature type="domain" description="Aminoglycoside phosphotransferase" evidence="1">
    <location>
        <begin position="108"/>
        <end position="245"/>
    </location>
</feature>
<evidence type="ECO:0000259" key="1">
    <source>
        <dbReference type="Pfam" id="PF01636"/>
    </source>
</evidence>
<gene>
    <name evidence="2" type="ORF">G3M48_009289</name>
</gene>
<accession>A0AAW0RJQ6</accession>
<dbReference type="PANTHER" id="PTHR21310">
    <property type="entry name" value="AMINOGLYCOSIDE PHOSPHOTRANSFERASE-RELATED-RELATED"/>
    <property type="match status" value="1"/>
</dbReference>
<dbReference type="AlphaFoldDB" id="A0AAW0RJQ6"/>
<dbReference type="Gene3D" id="3.90.1200.10">
    <property type="match status" value="1"/>
</dbReference>
<keyword evidence="3" id="KW-1185">Reference proteome</keyword>
<comment type="caution">
    <text evidence="2">The sequence shown here is derived from an EMBL/GenBank/DDBJ whole genome shotgun (WGS) entry which is preliminary data.</text>
</comment>
<organism evidence="2 3">
    <name type="scientific">Beauveria asiatica</name>
    <dbReference type="NCBI Taxonomy" id="1069075"/>
    <lineage>
        <taxon>Eukaryota</taxon>
        <taxon>Fungi</taxon>
        <taxon>Dikarya</taxon>
        <taxon>Ascomycota</taxon>
        <taxon>Pezizomycotina</taxon>
        <taxon>Sordariomycetes</taxon>
        <taxon>Hypocreomycetidae</taxon>
        <taxon>Hypocreales</taxon>
        <taxon>Cordycipitaceae</taxon>
        <taxon>Beauveria</taxon>
    </lineage>
</organism>
<dbReference type="PANTHER" id="PTHR21310:SF15">
    <property type="entry name" value="AMINOGLYCOSIDE PHOSPHOTRANSFERASE DOMAIN-CONTAINING PROTEIN"/>
    <property type="match status" value="1"/>
</dbReference>
<name>A0AAW0RJQ6_9HYPO</name>
<dbReference type="InterPro" id="IPR002575">
    <property type="entry name" value="Aminoglycoside_PTrfase"/>
</dbReference>
<dbReference type="Pfam" id="PF01636">
    <property type="entry name" value="APH"/>
    <property type="match status" value="1"/>
</dbReference>
<evidence type="ECO:0000313" key="3">
    <source>
        <dbReference type="Proteomes" id="UP001397290"/>
    </source>
</evidence>
<dbReference type="Proteomes" id="UP001397290">
    <property type="component" value="Unassembled WGS sequence"/>
</dbReference>
<dbReference type="EMBL" id="JAAHCF010000748">
    <property type="protein sequence ID" value="KAK8142126.1"/>
    <property type="molecule type" value="Genomic_DNA"/>
</dbReference>
<proteinExistence type="predicted"/>